<dbReference type="STRING" id="74649.A0A2P6R9J9"/>
<sequence length="222" mass="25105">MPILGLLEDMRINSMIRHANRRCAGPRWKSKVGPRIEKIMKKNADRSHEYTPLESSHLRFQVQGKGVACQSGVNSLHDVDLQARSCTCRRWELSGLPCPHAFAAIFSKGYRLDDFADESFSLKNYMLAYEPAINPIPGVDEWEVVERPILPPRYTRGPGRPKLLRNKEPGEQAPPPGTTKLSRSYHKSITCSVCKKDGHNKRTCPRRQQQGNDSQAGVRLLC</sequence>
<evidence type="ECO:0000259" key="6">
    <source>
        <dbReference type="PROSITE" id="PS50966"/>
    </source>
</evidence>
<accession>A0A2P6R9J9</accession>
<evidence type="ECO:0000313" key="8">
    <source>
        <dbReference type="Proteomes" id="UP000238479"/>
    </source>
</evidence>
<reference evidence="7 8" key="1">
    <citation type="journal article" date="2018" name="Nat. Genet.">
        <title>The Rosa genome provides new insights in the design of modern roses.</title>
        <authorList>
            <person name="Bendahmane M."/>
        </authorList>
    </citation>
    <scope>NUCLEOTIDE SEQUENCE [LARGE SCALE GENOMIC DNA]</scope>
    <source>
        <strain evidence="8">cv. Old Blush</strain>
    </source>
</reference>
<protein>
    <submittedName>
        <fullName evidence="7">Putative transcription factor interactor and regulator CCHC(Zn) family</fullName>
    </submittedName>
</protein>
<feature type="domain" description="SWIM-type" evidence="6">
    <location>
        <begin position="77"/>
        <end position="109"/>
    </location>
</feature>
<evidence type="ECO:0000256" key="5">
    <source>
        <dbReference type="SAM" id="MobiDB-lite"/>
    </source>
</evidence>
<dbReference type="EMBL" id="PDCK01000041">
    <property type="protein sequence ID" value="PRQ43113.1"/>
    <property type="molecule type" value="Genomic_DNA"/>
</dbReference>
<feature type="region of interest" description="Disordered" evidence="5">
    <location>
        <begin position="196"/>
        <end position="222"/>
    </location>
</feature>
<name>A0A2P6R9J9_ROSCH</name>
<dbReference type="PANTHER" id="PTHR31973">
    <property type="entry name" value="POLYPROTEIN, PUTATIVE-RELATED"/>
    <property type="match status" value="1"/>
</dbReference>
<evidence type="ECO:0000313" key="7">
    <source>
        <dbReference type="EMBL" id="PRQ43113.1"/>
    </source>
</evidence>
<dbReference type="GO" id="GO:0003676">
    <property type="term" value="F:nucleic acid binding"/>
    <property type="evidence" value="ECO:0007669"/>
    <property type="project" value="InterPro"/>
</dbReference>
<evidence type="ECO:0000256" key="2">
    <source>
        <dbReference type="ARBA" id="ARBA00022771"/>
    </source>
</evidence>
<dbReference type="AlphaFoldDB" id="A0A2P6R9J9"/>
<evidence type="ECO:0000256" key="1">
    <source>
        <dbReference type="ARBA" id="ARBA00022723"/>
    </source>
</evidence>
<dbReference type="SUPFAM" id="SSF57756">
    <property type="entry name" value="Retrovirus zinc finger-like domains"/>
    <property type="match status" value="1"/>
</dbReference>
<keyword evidence="3" id="KW-0862">Zinc</keyword>
<dbReference type="InterPro" id="IPR036875">
    <property type="entry name" value="Znf_CCHC_sf"/>
</dbReference>
<evidence type="ECO:0000256" key="3">
    <source>
        <dbReference type="ARBA" id="ARBA00022833"/>
    </source>
</evidence>
<dbReference type="SMART" id="SM00575">
    <property type="entry name" value="ZnF_PMZ"/>
    <property type="match status" value="1"/>
</dbReference>
<feature type="compositionally biased region" description="Polar residues" evidence="5">
    <location>
        <begin position="206"/>
        <end position="215"/>
    </location>
</feature>
<dbReference type="InterPro" id="IPR006564">
    <property type="entry name" value="Znf_PMZ"/>
</dbReference>
<proteinExistence type="predicted"/>
<keyword evidence="1" id="KW-0479">Metal-binding</keyword>
<organism evidence="7 8">
    <name type="scientific">Rosa chinensis</name>
    <name type="common">China rose</name>
    <dbReference type="NCBI Taxonomy" id="74649"/>
    <lineage>
        <taxon>Eukaryota</taxon>
        <taxon>Viridiplantae</taxon>
        <taxon>Streptophyta</taxon>
        <taxon>Embryophyta</taxon>
        <taxon>Tracheophyta</taxon>
        <taxon>Spermatophyta</taxon>
        <taxon>Magnoliopsida</taxon>
        <taxon>eudicotyledons</taxon>
        <taxon>Gunneridae</taxon>
        <taxon>Pentapetalae</taxon>
        <taxon>rosids</taxon>
        <taxon>fabids</taxon>
        <taxon>Rosales</taxon>
        <taxon>Rosaceae</taxon>
        <taxon>Rosoideae</taxon>
        <taxon>Rosoideae incertae sedis</taxon>
        <taxon>Rosa</taxon>
    </lineage>
</organism>
<comment type="caution">
    <text evidence="7">The sequence shown here is derived from an EMBL/GenBank/DDBJ whole genome shotgun (WGS) entry which is preliminary data.</text>
</comment>
<dbReference type="PANTHER" id="PTHR31973:SF187">
    <property type="entry name" value="MUTATOR TRANSPOSASE MUDRA PROTEIN"/>
    <property type="match status" value="1"/>
</dbReference>
<dbReference type="InterPro" id="IPR007527">
    <property type="entry name" value="Znf_SWIM"/>
</dbReference>
<dbReference type="Gramene" id="PRQ43113">
    <property type="protein sequence ID" value="PRQ43113"/>
    <property type="gene ID" value="RchiOBHm_Chr3g0464951"/>
</dbReference>
<gene>
    <name evidence="7" type="ORF">RchiOBHm_Chr3g0464951</name>
</gene>
<dbReference type="OMA" id="GAWEGNT"/>
<dbReference type="GO" id="GO:0008270">
    <property type="term" value="F:zinc ion binding"/>
    <property type="evidence" value="ECO:0007669"/>
    <property type="project" value="UniProtKB-KW"/>
</dbReference>
<evidence type="ECO:0000256" key="4">
    <source>
        <dbReference type="PROSITE-ProRule" id="PRU00325"/>
    </source>
</evidence>
<feature type="region of interest" description="Disordered" evidence="5">
    <location>
        <begin position="151"/>
        <end position="184"/>
    </location>
</feature>
<keyword evidence="8" id="KW-1185">Reference proteome</keyword>
<dbReference type="Pfam" id="PF04434">
    <property type="entry name" value="SWIM"/>
    <property type="match status" value="1"/>
</dbReference>
<dbReference type="PROSITE" id="PS50966">
    <property type="entry name" value="ZF_SWIM"/>
    <property type="match status" value="1"/>
</dbReference>
<dbReference type="Proteomes" id="UP000238479">
    <property type="component" value="Chromosome 3"/>
</dbReference>
<keyword evidence="2 4" id="KW-0863">Zinc-finger</keyword>